<dbReference type="EMBL" id="MU157846">
    <property type="protein sequence ID" value="KAF9529446.1"/>
    <property type="molecule type" value="Genomic_DNA"/>
</dbReference>
<accession>A0A9P6EHZ1</accession>
<name>A0A9P6EHZ1_9AGAR</name>
<dbReference type="Proteomes" id="UP000807306">
    <property type="component" value="Unassembled WGS sequence"/>
</dbReference>
<protein>
    <submittedName>
        <fullName evidence="1">Uncharacterized protein</fullName>
    </submittedName>
</protein>
<gene>
    <name evidence="1" type="ORF">CPB83DRAFT_266741</name>
</gene>
<organism evidence="1 2">
    <name type="scientific">Crepidotus variabilis</name>
    <dbReference type="NCBI Taxonomy" id="179855"/>
    <lineage>
        <taxon>Eukaryota</taxon>
        <taxon>Fungi</taxon>
        <taxon>Dikarya</taxon>
        <taxon>Basidiomycota</taxon>
        <taxon>Agaricomycotina</taxon>
        <taxon>Agaricomycetes</taxon>
        <taxon>Agaricomycetidae</taxon>
        <taxon>Agaricales</taxon>
        <taxon>Agaricineae</taxon>
        <taxon>Crepidotaceae</taxon>
        <taxon>Crepidotus</taxon>
    </lineage>
</organism>
<proteinExistence type="predicted"/>
<dbReference type="AlphaFoldDB" id="A0A9P6EHZ1"/>
<reference evidence="1" key="1">
    <citation type="submission" date="2020-11" db="EMBL/GenBank/DDBJ databases">
        <authorList>
            <consortium name="DOE Joint Genome Institute"/>
            <person name="Ahrendt S."/>
            <person name="Riley R."/>
            <person name="Andreopoulos W."/>
            <person name="Labutti K."/>
            <person name="Pangilinan J."/>
            <person name="Ruiz-Duenas F.J."/>
            <person name="Barrasa J.M."/>
            <person name="Sanchez-Garcia M."/>
            <person name="Camarero S."/>
            <person name="Miyauchi S."/>
            <person name="Serrano A."/>
            <person name="Linde D."/>
            <person name="Babiker R."/>
            <person name="Drula E."/>
            <person name="Ayuso-Fernandez I."/>
            <person name="Pacheco R."/>
            <person name="Padilla G."/>
            <person name="Ferreira P."/>
            <person name="Barriuso J."/>
            <person name="Kellner H."/>
            <person name="Castanera R."/>
            <person name="Alfaro M."/>
            <person name="Ramirez L."/>
            <person name="Pisabarro A.G."/>
            <person name="Kuo A."/>
            <person name="Tritt A."/>
            <person name="Lipzen A."/>
            <person name="He G."/>
            <person name="Yan M."/>
            <person name="Ng V."/>
            <person name="Cullen D."/>
            <person name="Martin F."/>
            <person name="Rosso M.-N."/>
            <person name="Henrissat B."/>
            <person name="Hibbett D."/>
            <person name="Martinez A.T."/>
            <person name="Grigoriev I.V."/>
        </authorList>
    </citation>
    <scope>NUCLEOTIDE SEQUENCE</scope>
    <source>
        <strain evidence="1">CBS 506.95</strain>
    </source>
</reference>
<comment type="caution">
    <text evidence="1">The sequence shown here is derived from an EMBL/GenBank/DDBJ whole genome shotgun (WGS) entry which is preliminary data.</text>
</comment>
<evidence type="ECO:0000313" key="2">
    <source>
        <dbReference type="Proteomes" id="UP000807306"/>
    </source>
</evidence>
<evidence type="ECO:0000313" key="1">
    <source>
        <dbReference type="EMBL" id="KAF9529446.1"/>
    </source>
</evidence>
<sequence>MGDGLGRPFPLVNVSTRTISHLCPSYCNSNQDARYTYAFSEFELATAISSYTPHHPIMIKVDDAERSPPIFNYVFWMGQYRPRCKGRGSSRRKTRHCICATRLTLYSTMLYRTKSNLVLDTFAEINEKTEVTSVSSRQLNRPDDRKISHGRFLWRSSLRYVGFQQLEQ</sequence>
<keyword evidence="2" id="KW-1185">Reference proteome</keyword>